<name>A0A1H9PW91_9RHOB</name>
<accession>A0A1H9PW91</accession>
<feature type="chain" id="PRO_5011457821" evidence="1">
    <location>
        <begin position="23"/>
        <end position="407"/>
    </location>
</feature>
<dbReference type="AlphaFoldDB" id="A0A1H9PW91"/>
<dbReference type="STRING" id="641238.SAMN04490244_101347"/>
<dbReference type="EMBL" id="FOGU01000001">
    <property type="protein sequence ID" value="SER52039.1"/>
    <property type="molecule type" value="Genomic_DNA"/>
</dbReference>
<evidence type="ECO:0000313" key="3">
    <source>
        <dbReference type="EMBL" id="SER52039.1"/>
    </source>
</evidence>
<dbReference type="Gene3D" id="2.120.10.30">
    <property type="entry name" value="TolB, C-terminal domain"/>
    <property type="match status" value="1"/>
</dbReference>
<dbReference type="InterPro" id="IPR011042">
    <property type="entry name" value="6-blade_b-propeller_TolB-like"/>
</dbReference>
<gene>
    <name evidence="3" type="ORF">SAMN04490244_101347</name>
</gene>
<dbReference type="RefSeq" id="WP_092687398.1">
    <property type="nucleotide sequence ID" value="NZ_FOGU01000001.1"/>
</dbReference>
<keyword evidence="1" id="KW-0732">Signal</keyword>
<reference evidence="3 4" key="1">
    <citation type="submission" date="2016-10" db="EMBL/GenBank/DDBJ databases">
        <authorList>
            <person name="de Groot N.N."/>
        </authorList>
    </citation>
    <scope>NUCLEOTIDE SEQUENCE [LARGE SCALE GENOMIC DNA]</scope>
    <source>
        <strain evidence="3 4">DSM 23042</strain>
    </source>
</reference>
<dbReference type="InterPro" id="IPR012938">
    <property type="entry name" value="Glc/Sorbosone_DH"/>
</dbReference>
<sequence length="407" mass="43623">MPRATAISTIALVTALPGLALAQETHQWGAKNVPDFEPAFENQTRAPLTPSDYEIQSTEVAGGLVHPWAIEMLPGDGGYLVTERSGNLRQIGEDGTLSDPISGVPEVFNQGQGGLLDVKAGPSFEDDRMIYLTYSKPMGDGMSATAAARGVLSEDMTQLSEVEDIFVQDPPSPTAKHYGSRVVFDGDGHVFVTMGEHSSMDERVYSQDLDKTYGKVARLNLDGSVPDDNPFLDDDAAIDSIYSYGHRNVQGAAIRPSTGNLWTIEHGPAGGDELNLIEPGANYGWPVVSYGEQYSGNPIGSGEAAHEPEGFVEPRYYWDPVIAPGDMTFYEGGMFSDWEGDILIGGLVSGGLVRVALDDSTATEEERIMPQLGRVRDVEVDEDGSLLVATDFPDGAVIRLTTGSGTN</sequence>
<keyword evidence="4" id="KW-1185">Reference proteome</keyword>
<feature type="signal peptide" evidence="1">
    <location>
        <begin position="1"/>
        <end position="22"/>
    </location>
</feature>
<proteinExistence type="predicted"/>
<dbReference type="InterPro" id="IPR011041">
    <property type="entry name" value="Quinoprot_gluc/sorb_DH_b-prop"/>
</dbReference>
<dbReference type="Proteomes" id="UP000198885">
    <property type="component" value="Unassembled WGS sequence"/>
</dbReference>
<evidence type="ECO:0000256" key="1">
    <source>
        <dbReference type="SAM" id="SignalP"/>
    </source>
</evidence>
<dbReference type="PANTHER" id="PTHR19328">
    <property type="entry name" value="HEDGEHOG-INTERACTING PROTEIN"/>
    <property type="match status" value="1"/>
</dbReference>
<dbReference type="OrthoDB" id="9770043at2"/>
<dbReference type="Pfam" id="PF07995">
    <property type="entry name" value="GSDH"/>
    <property type="match status" value="1"/>
</dbReference>
<dbReference type="SUPFAM" id="SSF50952">
    <property type="entry name" value="Soluble quinoprotein glucose dehydrogenase"/>
    <property type="match status" value="1"/>
</dbReference>
<feature type="domain" description="Glucose/Sorbosone dehydrogenase" evidence="2">
    <location>
        <begin position="65"/>
        <end position="399"/>
    </location>
</feature>
<dbReference type="PANTHER" id="PTHR19328:SF75">
    <property type="entry name" value="ALDOSE SUGAR DEHYDROGENASE YLII"/>
    <property type="match status" value="1"/>
</dbReference>
<organism evidence="3 4">
    <name type="scientific">Tranquillimonas rosea</name>
    <dbReference type="NCBI Taxonomy" id="641238"/>
    <lineage>
        <taxon>Bacteria</taxon>
        <taxon>Pseudomonadati</taxon>
        <taxon>Pseudomonadota</taxon>
        <taxon>Alphaproteobacteria</taxon>
        <taxon>Rhodobacterales</taxon>
        <taxon>Roseobacteraceae</taxon>
        <taxon>Tranquillimonas</taxon>
    </lineage>
</organism>
<evidence type="ECO:0000313" key="4">
    <source>
        <dbReference type="Proteomes" id="UP000198885"/>
    </source>
</evidence>
<evidence type="ECO:0000259" key="2">
    <source>
        <dbReference type="Pfam" id="PF07995"/>
    </source>
</evidence>
<protein>
    <submittedName>
        <fullName evidence="3">Glucose/arabinose dehydrogenase, beta-propeller fold</fullName>
    </submittedName>
</protein>